<comment type="caution">
    <text evidence="7">The sequence shown here is derived from an EMBL/GenBank/DDBJ whole genome shotgun (WGS) entry which is preliminary data.</text>
</comment>
<keyword evidence="2" id="KW-1003">Cell membrane</keyword>
<gene>
    <name evidence="7" type="primary">cbiQ</name>
    <name evidence="7" type="ORF">ADA01nite_18290</name>
</gene>
<dbReference type="InterPro" id="IPR051611">
    <property type="entry name" value="ECF_transporter_component"/>
</dbReference>
<dbReference type="InterPro" id="IPR003339">
    <property type="entry name" value="ABC/ECF_trnsptr_transmembrane"/>
</dbReference>
<dbReference type="PANTHER" id="PTHR34857:SF2">
    <property type="entry name" value="SLL0384 PROTEIN"/>
    <property type="match status" value="1"/>
</dbReference>
<keyword evidence="4 6" id="KW-1133">Transmembrane helix</keyword>
<dbReference type="Proteomes" id="UP000321157">
    <property type="component" value="Unassembled WGS sequence"/>
</dbReference>
<feature type="transmembrane region" description="Helical" evidence="6">
    <location>
        <begin position="56"/>
        <end position="74"/>
    </location>
</feature>
<evidence type="ECO:0000256" key="3">
    <source>
        <dbReference type="ARBA" id="ARBA00022692"/>
    </source>
</evidence>
<keyword evidence="8" id="KW-1185">Reference proteome</keyword>
<reference evidence="7 8" key="1">
    <citation type="submission" date="2019-07" db="EMBL/GenBank/DDBJ databases">
        <title>Whole genome shotgun sequence of Aneurinibacillus danicus NBRC 102444.</title>
        <authorList>
            <person name="Hosoyama A."/>
            <person name="Uohara A."/>
            <person name="Ohji S."/>
            <person name="Ichikawa N."/>
        </authorList>
    </citation>
    <scope>NUCLEOTIDE SEQUENCE [LARGE SCALE GENOMIC DNA]</scope>
    <source>
        <strain evidence="7 8">NBRC 102444</strain>
    </source>
</reference>
<dbReference type="InterPro" id="IPR012809">
    <property type="entry name" value="ECF_CbiQ"/>
</dbReference>
<sequence>MRFLIDHPPLRIVASMVVIIMGVSVHRLDTILYLLILGQGCLLLEKVPVRLLWERVRLIIPFFAFSLVFFAIYEQGIEYELFPWLSVSLYGFEKALIYSGRLLFTVQILTLMFYKLPIPAFFQSLIQLKVPAIFVELLLFTLRYMEVFRSEAKSMLKSLKSRGFRVSQWFSLHNYLTLSKLLGSLFVRSFNRSERVYIGMLSRGYKGMIPMKKTEDFNPNDKWKALVWVVPVISLFIWDKW</sequence>
<evidence type="ECO:0000256" key="5">
    <source>
        <dbReference type="ARBA" id="ARBA00023136"/>
    </source>
</evidence>
<evidence type="ECO:0000256" key="1">
    <source>
        <dbReference type="ARBA" id="ARBA00004651"/>
    </source>
</evidence>
<evidence type="ECO:0000313" key="8">
    <source>
        <dbReference type="Proteomes" id="UP000321157"/>
    </source>
</evidence>
<dbReference type="GO" id="GO:0006824">
    <property type="term" value="P:cobalt ion transport"/>
    <property type="evidence" value="ECO:0007669"/>
    <property type="project" value="InterPro"/>
</dbReference>
<name>A0A511V6I5_9BACL</name>
<evidence type="ECO:0000313" key="7">
    <source>
        <dbReference type="EMBL" id="GEN34369.1"/>
    </source>
</evidence>
<evidence type="ECO:0000256" key="2">
    <source>
        <dbReference type="ARBA" id="ARBA00022475"/>
    </source>
</evidence>
<keyword evidence="5 6" id="KW-0472">Membrane</keyword>
<dbReference type="GO" id="GO:0043190">
    <property type="term" value="C:ATP-binding cassette (ABC) transporter complex"/>
    <property type="evidence" value="ECO:0007669"/>
    <property type="project" value="InterPro"/>
</dbReference>
<dbReference type="PANTHER" id="PTHR34857">
    <property type="entry name" value="SLL0384 PROTEIN"/>
    <property type="match status" value="1"/>
</dbReference>
<dbReference type="NCBIfam" id="TIGR02454">
    <property type="entry name" value="ECF_T_CbiQ"/>
    <property type="match status" value="1"/>
</dbReference>
<organism evidence="7 8">
    <name type="scientific">Aneurinibacillus danicus</name>
    <dbReference type="NCBI Taxonomy" id="267746"/>
    <lineage>
        <taxon>Bacteria</taxon>
        <taxon>Bacillati</taxon>
        <taxon>Bacillota</taxon>
        <taxon>Bacilli</taxon>
        <taxon>Bacillales</taxon>
        <taxon>Paenibacillaceae</taxon>
        <taxon>Aneurinibacillus group</taxon>
        <taxon>Aneurinibacillus</taxon>
    </lineage>
</organism>
<evidence type="ECO:0000256" key="6">
    <source>
        <dbReference type="SAM" id="Phobius"/>
    </source>
</evidence>
<feature type="transmembrane region" description="Helical" evidence="6">
    <location>
        <begin position="12"/>
        <end position="36"/>
    </location>
</feature>
<proteinExistence type="predicted"/>
<evidence type="ECO:0000256" key="4">
    <source>
        <dbReference type="ARBA" id="ARBA00022989"/>
    </source>
</evidence>
<dbReference type="AlphaFoldDB" id="A0A511V6I5"/>
<accession>A0A511V6I5</accession>
<dbReference type="RefSeq" id="WP_146809643.1">
    <property type="nucleotide sequence ID" value="NZ_BJXX01000077.1"/>
</dbReference>
<dbReference type="EMBL" id="BJXX01000077">
    <property type="protein sequence ID" value="GEN34369.1"/>
    <property type="molecule type" value="Genomic_DNA"/>
</dbReference>
<dbReference type="CDD" id="cd16914">
    <property type="entry name" value="EcfT"/>
    <property type="match status" value="1"/>
</dbReference>
<feature type="transmembrane region" description="Helical" evidence="6">
    <location>
        <begin position="126"/>
        <end position="145"/>
    </location>
</feature>
<protein>
    <submittedName>
        <fullName evidence="7">Cobalt ECF transporter T component CbiQ</fullName>
    </submittedName>
</protein>
<dbReference type="Pfam" id="PF02361">
    <property type="entry name" value="CbiQ"/>
    <property type="match status" value="1"/>
</dbReference>
<comment type="subcellular location">
    <subcellularLocation>
        <location evidence="1">Cell membrane</location>
        <topology evidence="1">Multi-pass membrane protein</topology>
    </subcellularLocation>
</comment>
<dbReference type="OrthoDB" id="8585740at2"/>
<keyword evidence="3 6" id="KW-0812">Transmembrane</keyword>